<name>A0A8X6R6L2_TRICX</name>
<dbReference type="GO" id="GO:0006685">
    <property type="term" value="P:sphingomyelin catabolic process"/>
    <property type="evidence" value="ECO:0007669"/>
    <property type="project" value="TreeGrafter"/>
</dbReference>
<evidence type="ECO:0000256" key="12">
    <source>
        <dbReference type="ARBA" id="ARBA00047268"/>
    </source>
</evidence>
<dbReference type="GO" id="GO:0061750">
    <property type="term" value="F:acid sphingomyelin phosphodiesterase activity"/>
    <property type="evidence" value="ECO:0007669"/>
    <property type="project" value="TreeGrafter"/>
</dbReference>
<organism evidence="15 16">
    <name type="scientific">Trichonephila clavipes</name>
    <name type="common">Golden silk orbweaver</name>
    <name type="synonym">Nephila clavipes</name>
    <dbReference type="NCBI Taxonomy" id="2585209"/>
    <lineage>
        <taxon>Eukaryota</taxon>
        <taxon>Metazoa</taxon>
        <taxon>Ecdysozoa</taxon>
        <taxon>Arthropoda</taxon>
        <taxon>Chelicerata</taxon>
        <taxon>Arachnida</taxon>
        <taxon>Araneae</taxon>
        <taxon>Araneomorphae</taxon>
        <taxon>Entelegynae</taxon>
        <taxon>Araneoidea</taxon>
        <taxon>Nephilidae</taxon>
        <taxon>Trichonephila</taxon>
    </lineage>
</organism>
<evidence type="ECO:0000256" key="13">
    <source>
        <dbReference type="ARBA" id="ARBA00059094"/>
    </source>
</evidence>
<reference evidence="15" key="1">
    <citation type="submission" date="2020-08" db="EMBL/GenBank/DDBJ databases">
        <title>Multicomponent nature underlies the extraordinary mechanical properties of spider dragline silk.</title>
        <authorList>
            <person name="Kono N."/>
            <person name="Nakamura H."/>
            <person name="Mori M."/>
            <person name="Yoshida Y."/>
            <person name="Ohtoshi R."/>
            <person name="Malay A.D."/>
            <person name="Moran D.A.P."/>
            <person name="Tomita M."/>
            <person name="Numata K."/>
            <person name="Arakawa K."/>
        </authorList>
    </citation>
    <scope>NUCLEOTIDE SEQUENCE</scope>
</reference>
<keyword evidence="5" id="KW-0479">Metal-binding</keyword>
<evidence type="ECO:0000256" key="9">
    <source>
        <dbReference type="ARBA" id="ARBA00023157"/>
    </source>
</evidence>
<dbReference type="GO" id="GO:0005615">
    <property type="term" value="C:extracellular space"/>
    <property type="evidence" value="ECO:0007669"/>
    <property type="project" value="TreeGrafter"/>
</dbReference>
<evidence type="ECO:0000256" key="3">
    <source>
        <dbReference type="ARBA" id="ARBA00008234"/>
    </source>
</evidence>
<dbReference type="PANTHER" id="PTHR10340">
    <property type="entry name" value="SPHINGOMYELIN PHOSPHODIESTERASE"/>
    <property type="match status" value="1"/>
</dbReference>
<keyword evidence="8" id="KW-0862">Zinc</keyword>
<dbReference type="FunFam" id="1.10.225.10:FF:000010">
    <property type="entry name" value="Sphingomyelin phosphodiesterase"/>
    <property type="match status" value="1"/>
</dbReference>
<evidence type="ECO:0000256" key="2">
    <source>
        <dbReference type="ARBA" id="ARBA00004613"/>
    </source>
</evidence>
<comment type="function">
    <text evidence="13">Converts sphingomyelin to ceramide.</text>
</comment>
<dbReference type="Gene3D" id="1.10.225.10">
    <property type="entry name" value="Saposin-like"/>
    <property type="match status" value="1"/>
</dbReference>
<dbReference type="SUPFAM" id="SSF56300">
    <property type="entry name" value="Metallo-dependent phosphatases"/>
    <property type="match status" value="1"/>
</dbReference>
<dbReference type="Pfam" id="PF19272">
    <property type="entry name" value="ASMase_C"/>
    <property type="match status" value="1"/>
</dbReference>
<keyword evidence="16" id="KW-1185">Reference proteome</keyword>
<comment type="subcellular location">
    <subcellularLocation>
        <location evidence="2">Secreted</location>
    </subcellularLocation>
</comment>
<dbReference type="FunFam" id="3.60.21.10:FF:000077">
    <property type="entry name" value="Sphingomyelin phosphodiesterase"/>
    <property type="match status" value="1"/>
</dbReference>
<evidence type="ECO:0000256" key="4">
    <source>
        <dbReference type="ARBA" id="ARBA00022525"/>
    </source>
</evidence>
<evidence type="ECO:0000256" key="10">
    <source>
        <dbReference type="ARBA" id="ARBA00023180"/>
    </source>
</evidence>
<dbReference type="GO" id="GO:0016020">
    <property type="term" value="C:membrane"/>
    <property type="evidence" value="ECO:0007669"/>
    <property type="project" value="GOC"/>
</dbReference>
<dbReference type="CDD" id="cd00842">
    <property type="entry name" value="MPP_ASMase"/>
    <property type="match status" value="1"/>
</dbReference>
<evidence type="ECO:0000256" key="7">
    <source>
        <dbReference type="ARBA" id="ARBA00022801"/>
    </source>
</evidence>
<comment type="catalytic activity">
    <reaction evidence="12">
        <text>a sphingomyelin + H2O = phosphocholine + an N-acylsphing-4-enine + H(+)</text>
        <dbReference type="Rhea" id="RHEA:19253"/>
        <dbReference type="ChEBI" id="CHEBI:15377"/>
        <dbReference type="ChEBI" id="CHEBI:15378"/>
        <dbReference type="ChEBI" id="CHEBI:17636"/>
        <dbReference type="ChEBI" id="CHEBI:52639"/>
        <dbReference type="ChEBI" id="CHEBI:295975"/>
        <dbReference type="EC" id="3.1.4.12"/>
    </reaction>
    <physiologicalReaction direction="left-to-right" evidence="12">
        <dbReference type="Rhea" id="RHEA:19254"/>
    </physiologicalReaction>
</comment>
<evidence type="ECO:0000313" key="15">
    <source>
        <dbReference type="EMBL" id="GFX86394.1"/>
    </source>
</evidence>
<evidence type="ECO:0000256" key="1">
    <source>
        <dbReference type="ARBA" id="ARBA00001947"/>
    </source>
</evidence>
<dbReference type="EMBL" id="BMAU01021007">
    <property type="protein sequence ID" value="GFX86394.1"/>
    <property type="molecule type" value="Genomic_DNA"/>
</dbReference>
<dbReference type="SMART" id="SM00741">
    <property type="entry name" value="SapB"/>
    <property type="match status" value="1"/>
</dbReference>
<keyword evidence="10" id="KW-0325">Glycoprotein</keyword>
<keyword evidence="9" id="KW-1015">Disulfide bond</keyword>
<evidence type="ECO:0000256" key="8">
    <source>
        <dbReference type="ARBA" id="ARBA00022833"/>
    </source>
</evidence>
<comment type="caution">
    <text evidence="15">The sequence shown here is derived from an EMBL/GenBank/DDBJ whole genome shotgun (WGS) entry which is preliminary data.</text>
</comment>
<dbReference type="InterPro" id="IPR008139">
    <property type="entry name" value="SaposinB_dom"/>
</dbReference>
<dbReference type="GO" id="GO:0046513">
    <property type="term" value="P:ceramide biosynthetic process"/>
    <property type="evidence" value="ECO:0007669"/>
    <property type="project" value="TreeGrafter"/>
</dbReference>
<dbReference type="PANTHER" id="PTHR10340:SF34">
    <property type="entry name" value="SPHINGOMYELIN PHOSPHODIESTERASE"/>
    <property type="match status" value="1"/>
</dbReference>
<evidence type="ECO:0000256" key="11">
    <source>
        <dbReference type="ARBA" id="ARBA00023295"/>
    </source>
</evidence>
<dbReference type="AlphaFoldDB" id="A0A8X6R6L2"/>
<comment type="similarity">
    <text evidence="3">Belongs to the acid sphingomyelinase family.</text>
</comment>
<sequence length="723" mass="82985">MRGQTFWQKKGTGILQNFRRDLTLHLPNWKLKGFLGESFRLTASRVARDKPWSTLCKKSHGIPSSPRAAAVAKFRLLTGHDCLCAHLFRFNLVTSPICVLCDTGQDMTAAHLDECSALNDLNCIVKRYKVVEAAMSWKWILMLVTCLLLSASAGAQEDENEMEEPSKEDGKFFPKLLSHIFDILSFRKVVAELKVGKTSPTMCFVCKFGIALLQHFVETDKPQEEIAHIAYTICSTLKLDSDRVCAGIINLFQDEMMYIFKRNTLGPQEVCGVLMGNECSRISSPLHNWTVPLTHFRKPPVQRVLEPLKGAPVIRVLHLSDTHLDPYYMEGANADCKELMCCRIADGPAPTPAQAAGRWGDYRNCDTPLRTLEHMLRHITSKHKIDYVLWTGDIPPHDVWNTTRDEQVHILHKVSNILAKHLPGIPVYPALGNHESARINSFPQPEVRGKFSIQWLHEEVTRAWGRWLPLDAQRTLREGMYYSVRINPGLRLISLNMNYCNTQNWWMLLNSTDPARELEWLVHQLQDAELRGEKVHIIGHIPPGHSDCLPVWSANYYRIINRFESTVRGQFFGHSHLDELEVFYGDDLRPTNIAYIGPSVTSYDGVNPSYRIYSVDGNYPKSSSAVLDHETYFLNLTEANLFDRPTWRQSYSARKEYGMQSLQPDQWNKLLYRFQVDDPLFQKFVRHLYHLSDFPREVCTGECKQETLCRMRTARSHDSSFCN</sequence>
<gene>
    <name evidence="15" type="primary">SMPD1</name>
    <name evidence="15" type="ORF">TNCV_2562831</name>
</gene>
<dbReference type="Gene3D" id="3.60.21.10">
    <property type="match status" value="1"/>
</dbReference>
<dbReference type="PROSITE" id="PS50015">
    <property type="entry name" value="SAP_B"/>
    <property type="match status" value="1"/>
</dbReference>
<dbReference type="InterPro" id="IPR045473">
    <property type="entry name" value="ASM_C"/>
</dbReference>
<accession>A0A8X6R6L2</accession>
<keyword evidence="6" id="KW-0732">Signal</keyword>
<evidence type="ECO:0000256" key="5">
    <source>
        <dbReference type="ARBA" id="ARBA00022723"/>
    </source>
</evidence>
<dbReference type="InterPro" id="IPR041805">
    <property type="entry name" value="ASMase/PPN1_MPP"/>
</dbReference>
<protein>
    <submittedName>
        <fullName evidence="15">Sphingomyelin phosphodiesterase</fullName>
    </submittedName>
</protein>
<dbReference type="GO" id="GO:0005764">
    <property type="term" value="C:lysosome"/>
    <property type="evidence" value="ECO:0007669"/>
    <property type="project" value="TreeGrafter"/>
</dbReference>
<evidence type="ECO:0000256" key="6">
    <source>
        <dbReference type="ARBA" id="ARBA00022729"/>
    </source>
</evidence>
<dbReference type="InterPro" id="IPR029052">
    <property type="entry name" value="Metallo-depent_PP-like"/>
</dbReference>
<keyword evidence="4" id="KW-0964">Secreted</keyword>
<dbReference type="InterPro" id="IPR004843">
    <property type="entry name" value="Calcineurin-like_PHP"/>
</dbReference>
<evidence type="ECO:0000259" key="14">
    <source>
        <dbReference type="PROSITE" id="PS50015"/>
    </source>
</evidence>
<keyword evidence="11" id="KW-0326">Glycosidase</keyword>
<evidence type="ECO:0000313" key="16">
    <source>
        <dbReference type="Proteomes" id="UP000887159"/>
    </source>
</evidence>
<dbReference type="GO" id="GO:0016798">
    <property type="term" value="F:hydrolase activity, acting on glycosyl bonds"/>
    <property type="evidence" value="ECO:0007669"/>
    <property type="project" value="UniProtKB-KW"/>
</dbReference>
<dbReference type="Pfam" id="PF00149">
    <property type="entry name" value="Metallophos"/>
    <property type="match status" value="1"/>
</dbReference>
<proteinExistence type="inferred from homology"/>
<dbReference type="InterPro" id="IPR011001">
    <property type="entry name" value="Saposin-like"/>
</dbReference>
<keyword evidence="7" id="KW-0378">Hydrolase</keyword>
<dbReference type="Proteomes" id="UP000887159">
    <property type="component" value="Unassembled WGS sequence"/>
</dbReference>
<dbReference type="SUPFAM" id="SSF47862">
    <property type="entry name" value="Saposin"/>
    <property type="match status" value="1"/>
</dbReference>
<comment type="cofactor">
    <cofactor evidence="1">
        <name>Zn(2+)</name>
        <dbReference type="ChEBI" id="CHEBI:29105"/>
    </cofactor>
</comment>
<feature type="domain" description="Saposin B-type" evidence="14">
    <location>
        <begin position="199"/>
        <end position="283"/>
    </location>
</feature>
<dbReference type="GO" id="GO:0046872">
    <property type="term" value="F:metal ion binding"/>
    <property type="evidence" value="ECO:0007669"/>
    <property type="project" value="UniProtKB-KW"/>
</dbReference>